<name>A0A6P6D5I3_OCTDE</name>
<sequence>MVPYSLDKLFGGTISSVVEAQPQWHHLPYVPKFTIKETCVPENSTRADREPPLHLLIAHVERLEPTKEETAPAPYREENEPSMQPVPAPEKKPLMEIGEEQKPAAEHSLLSSVNEKIRSAQKFLLAFPPVLLAQQLNMTDPVSTGQCGAGGAAHPSETENSRSTQEVLLAFLHGLLAQQMTLLDAVGTETVGLVGHAVLPSPLLSVPPLPDDMELGQMKVPYCA</sequence>
<keyword evidence="2" id="KW-1185">Reference proteome</keyword>
<organism evidence="2 3">
    <name type="scientific">Octodon degus</name>
    <name type="common">Degu</name>
    <name type="synonym">Sciurus degus</name>
    <dbReference type="NCBI Taxonomy" id="10160"/>
    <lineage>
        <taxon>Eukaryota</taxon>
        <taxon>Metazoa</taxon>
        <taxon>Chordata</taxon>
        <taxon>Craniata</taxon>
        <taxon>Vertebrata</taxon>
        <taxon>Euteleostomi</taxon>
        <taxon>Mammalia</taxon>
        <taxon>Eutheria</taxon>
        <taxon>Euarchontoglires</taxon>
        <taxon>Glires</taxon>
        <taxon>Rodentia</taxon>
        <taxon>Hystricomorpha</taxon>
        <taxon>Octodontidae</taxon>
        <taxon>Octodon</taxon>
    </lineage>
</organism>
<dbReference type="Proteomes" id="UP000515203">
    <property type="component" value="Unplaced"/>
</dbReference>
<evidence type="ECO:0000313" key="3">
    <source>
        <dbReference type="RefSeq" id="XP_023555337.1"/>
    </source>
</evidence>
<dbReference type="GeneID" id="111812130"/>
<feature type="region of interest" description="Disordered" evidence="1">
    <location>
        <begin position="64"/>
        <end position="87"/>
    </location>
</feature>
<protein>
    <submittedName>
        <fullName evidence="3">Uncharacterized protein LOC111812130</fullName>
    </submittedName>
</protein>
<gene>
    <name evidence="3" type="primary">LOC111812130</name>
</gene>
<evidence type="ECO:0000256" key="1">
    <source>
        <dbReference type="SAM" id="MobiDB-lite"/>
    </source>
</evidence>
<dbReference type="RefSeq" id="XP_023555337.1">
    <property type="nucleotide sequence ID" value="XM_023699569.1"/>
</dbReference>
<dbReference type="AlphaFoldDB" id="A0A6P6D5I3"/>
<evidence type="ECO:0000313" key="2">
    <source>
        <dbReference type="Proteomes" id="UP000515203"/>
    </source>
</evidence>
<reference evidence="3" key="1">
    <citation type="submission" date="2025-08" db="UniProtKB">
        <authorList>
            <consortium name="RefSeq"/>
        </authorList>
    </citation>
    <scope>IDENTIFICATION</scope>
</reference>
<proteinExistence type="predicted"/>
<accession>A0A6P6D5I3</accession>
<dbReference type="InParanoid" id="A0A6P6D5I3"/>
<feature type="compositionally biased region" description="Basic and acidic residues" evidence="1">
    <location>
        <begin position="64"/>
        <end position="79"/>
    </location>
</feature>